<dbReference type="GO" id="GO:0005524">
    <property type="term" value="F:ATP binding"/>
    <property type="evidence" value="ECO:0007669"/>
    <property type="project" value="UniProtKB-KW"/>
</dbReference>
<dbReference type="PANTHER" id="PTHR21608">
    <property type="entry name" value="KINESIN-LIKE PROTEIN CG14535"/>
    <property type="match status" value="1"/>
</dbReference>
<dbReference type="PANTHER" id="PTHR21608:SF7">
    <property type="entry name" value="KINESIN-LIKE PROTEIN CG14535"/>
    <property type="match status" value="1"/>
</dbReference>
<keyword evidence="2" id="KW-0547">Nucleotide-binding</keyword>
<protein>
    <submittedName>
        <fullName evidence="9">Kinesin motor domain-containing protein</fullName>
    </submittedName>
</protein>
<feature type="compositionally biased region" description="Basic residues" evidence="6">
    <location>
        <begin position="48"/>
        <end position="57"/>
    </location>
</feature>
<dbReference type="AlphaFoldDB" id="A0A158R4E1"/>
<dbReference type="InterPro" id="IPR036961">
    <property type="entry name" value="Kinesin_motor_dom_sf"/>
</dbReference>
<evidence type="ECO:0000256" key="1">
    <source>
        <dbReference type="ARBA" id="ARBA00004245"/>
    </source>
</evidence>
<comment type="similarity">
    <text evidence="5">Belongs to the TRAFAC class myosin-kinesin ATPase superfamily. Kinesin family.</text>
</comment>
<feature type="region of interest" description="Disordered" evidence="6">
    <location>
        <begin position="712"/>
        <end position="738"/>
    </location>
</feature>
<keyword evidence="4" id="KW-0206">Cytoskeleton</keyword>
<dbReference type="GO" id="GO:0005856">
    <property type="term" value="C:cytoskeleton"/>
    <property type="evidence" value="ECO:0007669"/>
    <property type="project" value="UniProtKB-SubCell"/>
</dbReference>
<feature type="compositionally biased region" description="Low complexity" evidence="6">
    <location>
        <begin position="902"/>
        <end position="916"/>
    </location>
</feature>
<proteinExistence type="inferred from homology"/>
<organism evidence="8 9">
    <name type="scientific">Syphacia muris</name>
    <dbReference type="NCBI Taxonomy" id="451379"/>
    <lineage>
        <taxon>Eukaryota</taxon>
        <taxon>Metazoa</taxon>
        <taxon>Ecdysozoa</taxon>
        <taxon>Nematoda</taxon>
        <taxon>Chromadorea</taxon>
        <taxon>Rhabditida</taxon>
        <taxon>Spirurina</taxon>
        <taxon>Oxyuridomorpha</taxon>
        <taxon>Oxyuroidea</taxon>
        <taxon>Oxyuridae</taxon>
        <taxon>Syphacia</taxon>
    </lineage>
</organism>
<feature type="compositionally biased region" description="Low complexity" evidence="6">
    <location>
        <begin position="724"/>
        <end position="738"/>
    </location>
</feature>
<dbReference type="GO" id="GO:0007018">
    <property type="term" value="P:microtubule-based movement"/>
    <property type="evidence" value="ECO:0007669"/>
    <property type="project" value="InterPro"/>
</dbReference>
<keyword evidence="3" id="KW-0067">ATP-binding</keyword>
<feature type="region of interest" description="Disordered" evidence="6">
    <location>
        <begin position="893"/>
        <end position="923"/>
    </location>
</feature>
<comment type="subcellular location">
    <subcellularLocation>
        <location evidence="1">Cytoplasm</location>
        <location evidence="1">Cytoskeleton</location>
    </subcellularLocation>
</comment>
<dbReference type="Gene3D" id="3.40.850.10">
    <property type="entry name" value="Kinesin motor domain"/>
    <property type="match status" value="1"/>
</dbReference>
<evidence type="ECO:0000256" key="4">
    <source>
        <dbReference type="ARBA" id="ARBA00023212"/>
    </source>
</evidence>
<feature type="region of interest" description="Disordered" evidence="6">
    <location>
        <begin position="37"/>
        <end position="58"/>
    </location>
</feature>
<evidence type="ECO:0000259" key="7">
    <source>
        <dbReference type="PROSITE" id="PS50067"/>
    </source>
</evidence>
<name>A0A158R4E1_9BILA</name>
<dbReference type="GO" id="GO:0008017">
    <property type="term" value="F:microtubule binding"/>
    <property type="evidence" value="ECO:0007669"/>
    <property type="project" value="InterPro"/>
</dbReference>
<feature type="region of interest" description="Disordered" evidence="6">
    <location>
        <begin position="806"/>
        <end position="877"/>
    </location>
</feature>
<reference evidence="9" key="1">
    <citation type="submission" date="2016-04" db="UniProtKB">
        <authorList>
            <consortium name="WormBaseParasite"/>
        </authorList>
    </citation>
    <scope>IDENTIFICATION</scope>
</reference>
<evidence type="ECO:0000256" key="5">
    <source>
        <dbReference type="PROSITE-ProRule" id="PRU00283"/>
    </source>
</evidence>
<dbReference type="GO" id="GO:0003777">
    <property type="term" value="F:microtubule motor activity"/>
    <property type="evidence" value="ECO:0007669"/>
    <property type="project" value="InterPro"/>
</dbReference>
<dbReference type="SMART" id="SM00129">
    <property type="entry name" value="KISc"/>
    <property type="match status" value="1"/>
</dbReference>
<accession>A0A158R4E1</accession>
<evidence type="ECO:0000256" key="2">
    <source>
        <dbReference type="ARBA" id="ARBA00022741"/>
    </source>
</evidence>
<keyword evidence="4" id="KW-0963">Cytoplasm</keyword>
<dbReference type="PROSITE" id="PS50067">
    <property type="entry name" value="KINESIN_MOTOR_2"/>
    <property type="match status" value="1"/>
</dbReference>
<dbReference type="Proteomes" id="UP000046393">
    <property type="component" value="Unplaced"/>
</dbReference>
<feature type="domain" description="Kinesin motor" evidence="7">
    <location>
        <begin position="103"/>
        <end position="433"/>
    </location>
</feature>
<dbReference type="STRING" id="451379.A0A158R4E1"/>
<evidence type="ECO:0000256" key="6">
    <source>
        <dbReference type="SAM" id="MobiDB-lite"/>
    </source>
</evidence>
<evidence type="ECO:0000313" key="8">
    <source>
        <dbReference type="Proteomes" id="UP000046393"/>
    </source>
</evidence>
<sequence>MPVRCEKFFSPSKTATITSSGTTKPIIGTSNSCVPKSDDTRFGSHASQYHHHHHQHPSLHSVSSSMQQRCSEEKIPEIVLPPSLQRFITTSVIQQQQQRQQAQLKIALRLTKEDMDNVTASENTLTFRSSQSNAKNLVKYNFDHLFPPDVTQQQICSICLPDLLQSCFNGSDSCLLYFGATKGKSDLLYSSGNSTSSKFLHSANGINSCGSYPGLFPAALFFTFRLISEFRHRRPDFRHSVRISALHYSQRHNTVSDLFAPTLNGTRPEITVYEDSALGIRIENQREIRVDSAEQAMQLMDELMVARKLDDEGEQRCSHVFFYINLYRYRTNGSHVVGGRSRFCLVDLGLGEKNSKGDTQALTMPVITNLLVALFQGQRYLPSRQNLLCMLLKDSLQNIRSKTTLLFSSLSDRNAENDNIIQMMLKVQRAVRPRKSSRIGSDNSSMNSARRLMNTDSEANSSSEQSCAETVIYLGPSVRNDSNRTLSKNSVHSFDNDKRNMIMRWMENSKAELSPTKVSVEIQCNDVEMDSEMKQYFAKHRSLDDIIEDDEELSQPIKDFSTIDQFLENLQCEEQLVDRQLEHPLSILSLEKNFASTSARSSSENEIDDDDLERAMAASVSSIRSHEILSRLNDDLQVEVFEDIAEDGNTFGDESVETFLDLKIPPTTVLGDNNEKKKVKKFPLLTCCQASMASSSSSAGFSTNPIKKCTIEVTPNTSPHDSRPGPSTLLTPSSRPSSLYPLSNSTKCTLMYSGSSTAARRLAQPLSSYNYKPVWIEPLCSSKLLKKKEGLGSAKTFSENSVFQEAADLNSPNTERIGRRESLDGKKDPKKSKRVTERRNSAENDFCPVHTLPSPYSKVTDARNEAGTYSSGHGSDENGSVYCRPLITLLSPRTNRPRNRESFSASSGYESASGESKNYASTTRRRLLETKRYKAPDEVNSALEKRINGLIQKQKLLRDELHEAKKILGLNEEYFISATSTALQGKTLYEALGQETKILYKRLVACRNHTMFVTCLL</sequence>
<dbReference type="InterPro" id="IPR027640">
    <property type="entry name" value="Kinesin-like_fam"/>
</dbReference>
<feature type="compositionally biased region" description="Basic and acidic residues" evidence="6">
    <location>
        <begin position="816"/>
        <end position="827"/>
    </location>
</feature>
<dbReference type="Pfam" id="PF00225">
    <property type="entry name" value="Kinesin"/>
    <property type="match status" value="1"/>
</dbReference>
<dbReference type="SUPFAM" id="SSF52540">
    <property type="entry name" value="P-loop containing nucleoside triphosphate hydrolases"/>
    <property type="match status" value="1"/>
</dbReference>
<dbReference type="WBParaSite" id="SMUV_0000313801-mRNA-1">
    <property type="protein sequence ID" value="SMUV_0000313801-mRNA-1"/>
    <property type="gene ID" value="SMUV_0000313801"/>
</dbReference>
<dbReference type="InterPro" id="IPR027417">
    <property type="entry name" value="P-loop_NTPase"/>
</dbReference>
<comment type="caution">
    <text evidence="5">Lacks conserved residue(s) required for the propagation of feature annotation.</text>
</comment>
<evidence type="ECO:0000256" key="3">
    <source>
        <dbReference type="ARBA" id="ARBA00022840"/>
    </source>
</evidence>
<keyword evidence="8" id="KW-1185">Reference proteome</keyword>
<evidence type="ECO:0000313" key="9">
    <source>
        <dbReference type="WBParaSite" id="SMUV_0000313801-mRNA-1"/>
    </source>
</evidence>
<dbReference type="InterPro" id="IPR001752">
    <property type="entry name" value="Kinesin_motor_dom"/>
</dbReference>